<feature type="transmembrane region" description="Helical" evidence="1">
    <location>
        <begin position="12"/>
        <end position="30"/>
    </location>
</feature>
<evidence type="ECO:0000313" key="2">
    <source>
        <dbReference type="EMBL" id="KKN47806.1"/>
    </source>
</evidence>
<name>A0A0F9TFN8_9ZZZZ</name>
<gene>
    <name evidence="2" type="ORF">LCGC14_0659270</name>
</gene>
<dbReference type="EMBL" id="LAZR01001256">
    <property type="protein sequence ID" value="KKN47806.1"/>
    <property type="molecule type" value="Genomic_DNA"/>
</dbReference>
<reference evidence="2" key="1">
    <citation type="journal article" date="2015" name="Nature">
        <title>Complex archaea that bridge the gap between prokaryotes and eukaryotes.</title>
        <authorList>
            <person name="Spang A."/>
            <person name="Saw J.H."/>
            <person name="Jorgensen S.L."/>
            <person name="Zaremba-Niedzwiedzka K."/>
            <person name="Martijn J."/>
            <person name="Lind A.E."/>
            <person name="van Eijk R."/>
            <person name="Schleper C."/>
            <person name="Guy L."/>
            <person name="Ettema T.J."/>
        </authorList>
    </citation>
    <scope>NUCLEOTIDE SEQUENCE</scope>
</reference>
<dbReference type="AlphaFoldDB" id="A0A0F9TFN8"/>
<evidence type="ECO:0000256" key="1">
    <source>
        <dbReference type="SAM" id="Phobius"/>
    </source>
</evidence>
<proteinExistence type="predicted"/>
<keyword evidence="1" id="KW-0812">Transmembrane</keyword>
<comment type="caution">
    <text evidence="2">The sequence shown here is derived from an EMBL/GenBank/DDBJ whole genome shotgun (WGS) entry which is preliminary data.</text>
</comment>
<keyword evidence="1" id="KW-0472">Membrane</keyword>
<keyword evidence="1" id="KW-1133">Transmembrane helix</keyword>
<sequence length="87" mass="9977">MDFLSDWFNWSNALYLVILILGAILTLVSTKIRVVVAELKELFEVVRVANADGKYTEKEKEKILKEVLDVLAAILKAIWKPVFKVKK</sequence>
<organism evidence="2">
    <name type="scientific">marine sediment metagenome</name>
    <dbReference type="NCBI Taxonomy" id="412755"/>
    <lineage>
        <taxon>unclassified sequences</taxon>
        <taxon>metagenomes</taxon>
        <taxon>ecological metagenomes</taxon>
    </lineage>
</organism>
<accession>A0A0F9TFN8</accession>
<protein>
    <submittedName>
        <fullName evidence="2">Uncharacterized protein</fullName>
    </submittedName>
</protein>